<evidence type="ECO:0000256" key="1">
    <source>
        <dbReference type="ARBA" id="ARBA00022448"/>
    </source>
</evidence>
<organism evidence="6 7">
    <name type="scientific">Sphingomonas palmae</name>
    <dbReference type="NCBI Taxonomy" id="1855283"/>
    <lineage>
        <taxon>Bacteria</taxon>
        <taxon>Pseudomonadati</taxon>
        <taxon>Pseudomonadota</taxon>
        <taxon>Alphaproteobacteria</taxon>
        <taxon>Sphingomonadales</taxon>
        <taxon>Sphingomonadaceae</taxon>
        <taxon>Sphingomonas</taxon>
    </lineage>
</organism>
<name>A0A1H7FJE9_9SPHN</name>
<dbReference type="InterPro" id="IPR012292">
    <property type="entry name" value="Globin/Proto"/>
</dbReference>
<feature type="binding site" description="distal binding residue" evidence="5">
    <location>
        <position position="109"/>
    </location>
    <ligand>
        <name>heme</name>
        <dbReference type="ChEBI" id="CHEBI:30413"/>
    </ligand>
    <ligandPart>
        <name>Fe</name>
        <dbReference type="ChEBI" id="CHEBI:18248"/>
    </ligandPart>
</feature>
<dbReference type="GO" id="GO:0046872">
    <property type="term" value="F:metal ion binding"/>
    <property type="evidence" value="ECO:0007669"/>
    <property type="project" value="UniProtKB-KW"/>
</dbReference>
<sequence>MLIAAVLLLQATVATPPPGEEPIAPYMQADANAGAKPFANDQLWQAFHGSAGVSRIVNDLVARNQKDPRISDIFRNQDMVRLRRTLKEQFCYILGGGCTYTGRDMKTAHKDMGIQQADMVALVENLQAAMRAEHVVFAAQNRFLAKLAPMHRDVVER</sequence>
<dbReference type="SUPFAM" id="SSF46458">
    <property type="entry name" value="Globin-like"/>
    <property type="match status" value="1"/>
</dbReference>
<dbReference type="Pfam" id="PF01152">
    <property type="entry name" value="Bac_globin"/>
    <property type="match status" value="1"/>
</dbReference>
<dbReference type="InterPro" id="IPR009050">
    <property type="entry name" value="Globin-like_sf"/>
</dbReference>
<evidence type="ECO:0000256" key="5">
    <source>
        <dbReference type="PIRSR" id="PIRSR601486-1"/>
    </source>
</evidence>
<dbReference type="AlphaFoldDB" id="A0A1H7FJE9"/>
<dbReference type="InterPro" id="IPR001486">
    <property type="entry name" value="Hemoglobin_trunc"/>
</dbReference>
<gene>
    <name evidence="6" type="ORF">SAMN05216382_0062</name>
</gene>
<dbReference type="GO" id="GO:0019825">
    <property type="term" value="F:oxygen binding"/>
    <property type="evidence" value="ECO:0007669"/>
    <property type="project" value="InterPro"/>
</dbReference>
<keyword evidence="1" id="KW-0813">Transport</keyword>
<evidence type="ECO:0000256" key="4">
    <source>
        <dbReference type="ARBA" id="ARBA00023004"/>
    </source>
</evidence>
<evidence type="ECO:0000313" key="7">
    <source>
        <dbReference type="Proteomes" id="UP000199214"/>
    </source>
</evidence>
<keyword evidence="7" id="KW-1185">Reference proteome</keyword>
<dbReference type="STRING" id="1855283.SAMN05216382_0062"/>
<dbReference type="CDD" id="cd00454">
    <property type="entry name" value="TrHb1_N"/>
    <property type="match status" value="1"/>
</dbReference>
<dbReference type="EMBL" id="FNZZ01000001">
    <property type="protein sequence ID" value="SEK25914.1"/>
    <property type="molecule type" value="Genomic_DNA"/>
</dbReference>
<evidence type="ECO:0000313" key="6">
    <source>
        <dbReference type="EMBL" id="SEK25914.1"/>
    </source>
</evidence>
<dbReference type="RefSeq" id="WP_218139352.1">
    <property type="nucleotide sequence ID" value="NZ_FNZZ01000001.1"/>
</dbReference>
<keyword evidence="2 5" id="KW-0349">Heme</keyword>
<keyword evidence="3 5" id="KW-0479">Metal-binding</keyword>
<keyword evidence="4 5" id="KW-0408">Iron</keyword>
<dbReference type="Gene3D" id="1.10.490.10">
    <property type="entry name" value="Globins"/>
    <property type="match status" value="1"/>
</dbReference>
<protein>
    <submittedName>
        <fullName evidence="6">Hemoglobin</fullName>
    </submittedName>
</protein>
<dbReference type="Proteomes" id="UP000199214">
    <property type="component" value="Unassembled WGS sequence"/>
</dbReference>
<dbReference type="GO" id="GO:0020037">
    <property type="term" value="F:heme binding"/>
    <property type="evidence" value="ECO:0007669"/>
    <property type="project" value="InterPro"/>
</dbReference>
<reference evidence="7" key="1">
    <citation type="submission" date="2016-10" db="EMBL/GenBank/DDBJ databases">
        <authorList>
            <person name="Varghese N."/>
            <person name="Submissions S."/>
        </authorList>
    </citation>
    <scope>NUCLEOTIDE SEQUENCE [LARGE SCALE GENOMIC DNA]</scope>
    <source>
        <strain evidence="7">JS21-1</strain>
    </source>
</reference>
<evidence type="ECO:0000256" key="2">
    <source>
        <dbReference type="ARBA" id="ARBA00022617"/>
    </source>
</evidence>
<proteinExistence type="predicted"/>
<evidence type="ECO:0000256" key="3">
    <source>
        <dbReference type="ARBA" id="ARBA00022723"/>
    </source>
</evidence>
<accession>A0A1H7FJE9</accession>